<accession>A0A4R2P6W8</accession>
<evidence type="ECO:0000256" key="1">
    <source>
        <dbReference type="ARBA" id="ARBA00005947"/>
    </source>
</evidence>
<dbReference type="CDD" id="cd09996">
    <property type="entry name" value="HDAC_classII_1"/>
    <property type="match status" value="1"/>
</dbReference>
<reference evidence="3 4" key="1">
    <citation type="submission" date="2019-03" db="EMBL/GenBank/DDBJ databases">
        <title>Genomic Encyclopedia of Type Strains, Phase IV (KMG-IV): sequencing the most valuable type-strain genomes for metagenomic binning, comparative biology and taxonomic classification.</title>
        <authorList>
            <person name="Goeker M."/>
        </authorList>
    </citation>
    <scope>NUCLEOTIDE SEQUENCE [LARGE SCALE GENOMIC DNA]</scope>
    <source>
        <strain evidence="3 4">DSM 19377</strain>
    </source>
</reference>
<gene>
    <name evidence="3" type="ORF">EV207_105141</name>
</gene>
<dbReference type="Gene3D" id="3.40.800.20">
    <property type="entry name" value="Histone deacetylase domain"/>
    <property type="match status" value="1"/>
</dbReference>
<dbReference type="PANTHER" id="PTHR10625">
    <property type="entry name" value="HISTONE DEACETYLASE HDAC1-RELATED"/>
    <property type="match status" value="1"/>
</dbReference>
<keyword evidence="4" id="KW-1185">Reference proteome</keyword>
<dbReference type="InterPro" id="IPR037138">
    <property type="entry name" value="His_deacetylse_dom_sf"/>
</dbReference>
<evidence type="ECO:0000313" key="4">
    <source>
        <dbReference type="Proteomes" id="UP000295416"/>
    </source>
</evidence>
<dbReference type="InterPro" id="IPR023801">
    <property type="entry name" value="His_deacetylse_dom"/>
</dbReference>
<dbReference type="AlphaFoldDB" id="A0A4R2P6W8"/>
<comment type="similarity">
    <text evidence="1">Belongs to the histone deacetylase family.</text>
</comment>
<comment type="caution">
    <text evidence="3">The sequence shown here is derived from an EMBL/GenBank/DDBJ whole genome shotgun (WGS) entry which is preliminary data.</text>
</comment>
<dbReference type="PANTHER" id="PTHR10625:SF31">
    <property type="entry name" value="HISTONE DEACETYLASE DOMAIN-CONTAINING PROTEIN"/>
    <property type="match status" value="1"/>
</dbReference>
<dbReference type="SUPFAM" id="SSF52768">
    <property type="entry name" value="Arginase/deacetylase"/>
    <property type="match status" value="1"/>
</dbReference>
<protein>
    <submittedName>
        <fullName evidence="3">Acetoin utilization deacetylase AcuC-like enzyme</fullName>
    </submittedName>
</protein>
<feature type="domain" description="Histone deacetylase" evidence="2">
    <location>
        <begin position="37"/>
        <end position="320"/>
    </location>
</feature>
<name>A0A4R2P6W8_9BACL</name>
<dbReference type="Pfam" id="PF00850">
    <property type="entry name" value="Hist_deacetyl"/>
    <property type="match status" value="1"/>
</dbReference>
<dbReference type="GO" id="GO:0040029">
    <property type="term" value="P:epigenetic regulation of gene expression"/>
    <property type="evidence" value="ECO:0007669"/>
    <property type="project" value="TreeGrafter"/>
</dbReference>
<evidence type="ECO:0000313" key="3">
    <source>
        <dbReference type="EMBL" id="TCP30612.1"/>
    </source>
</evidence>
<proteinExistence type="inferred from homology"/>
<organism evidence="3 4">
    <name type="scientific">Scopulibacillus darangshiensis</name>
    <dbReference type="NCBI Taxonomy" id="442528"/>
    <lineage>
        <taxon>Bacteria</taxon>
        <taxon>Bacillati</taxon>
        <taxon>Bacillota</taxon>
        <taxon>Bacilli</taxon>
        <taxon>Bacillales</taxon>
        <taxon>Sporolactobacillaceae</taxon>
        <taxon>Scopulibacillus</taxon>
    </lineage>
</organism>
<sequence length="371" mass="41632">MVPTAFIYHEDFLKHNTGKQMYRLPSGHSMDVGLEFENGKRVAYIKDMLEKTGLLEHMKHVLPYEAAEEDLLRVHTQRHINDMRKKCQEGVRLLGSEVYGCQDSERIARLSAGGAMKAVDIVCNELEPINQAYALIRPPGHHAGANHAEGFCIYNNAAVAARYAIEKYPLKRVAIIDWDVHHGNGTQEIFYSQNQVLFMSIHEENYFPLYSGQLEEIGEGDGRGYNVNIPLPSGTGSAGYNIVFDHLIDPIIQQYQPDLIIVSAGQDPNGLDPLSRMRVMRPGFQAMAGKVREMASATSNARLVVLQEGGYSLPYLPIATLGVIEGMTNMYTEFQDPHGIPESPITDECLNSIEKCRMILSHNWNMQKERV</sequence>
<dbReference type="PRINTS" id="PR01270">
    <property type="entry name" value="HDASUPER"/>
</dbReference>
<dbReference type="Proteomes" id="UP000295416">
    <property type="component" value="Unassembled WGS sequence"/>
</dbReference>
<dbReference type="InterPro" id="IPR000286">
    <property type="entry name" value="HDACs"/>
</dbReference>
<evidence type="ECO:0000259" key="2">
    <source>
        <dbReference type="Pfam" id="PF00850"/>
    </source>
</evidence>
<dbReference type="InterPro" id="IPR023696">
    <property type="entry name" value="Ureohydrolase_dom_sf"/>
</dbReference>
<dbReference type="GO" id="GO:0005737">
    <property type="term" value="C:cytoplasm"/>
    <property type="evidence" value="ECO:0007669"/>
    <property type="project" value="TreeGrafter"/>
</dbReference>
<dbReference type="GO" id="GO:0004407">
    <property type="term" value="F:histone deacetylase activity"/>
    <property type="evidence" value="ECO:0007669"/>
    <property type="project" value="TreeGrafter"/>
</dbReference>
<dbReference type="EMBL" id="SLXK01000005">
    <property type="protein sequence ID" value="TCP30612.1"/>
    <property type="molecule type" value="Genomic_DNA"/>
</dbReference>